<gene>
    <name evidence="12" type="ORF">SAMN02745150_01311</name>
</gene>
<keyword evidence="2" id="KW-0813">Transport</keyword>
<dbReference type="Pfam" id="PF00359">
    <property type="entry name" value="PTS_EIIA_2"/>
    <property type="match status" value="1"/>
</dbReference>
<dbReference type="InterPro" id="IPR016152">
    <property type="entry name" value="PTrfase/Anion_transptr"/>
</dbReference>
<dbReference type="Proteomes" id="UP000240042">
    <property type="component" value="Unassembled WGS sequence"/>
</dbReference>
<evidence type="ECO:0000313" key="12">
    <source>
        <dbReference type="EMBL" id="SFB91870.1"/>
    </source>
</evidence>
<evidence type="ECO:0000256" key="1">
    <source>
        <dbReference type="ARBA" id="ARBA00004496"/>
    </source>
</evidence>
<name>A0A1I1F3Y1_BREAD</name>
<evidence type="ECO:0000256" key="6">
    <source>
        <dbReference type="ARBA" id="ARBA00022683"/>
    </source>
</evidence>
<evidence type="ECO:0000256" key="10">
    <source>
        <dbReference type="ARBA" id="ARBA00042072"/>
    </source>
</evidence>
<accession>A0A1I1F3Y1</accession>
<comment type="function">
    <text evidence="8">The phosphoenolpyruvate-dependent sugar phosphotransferase system (sugar PTS), a major carbohydrate active transport system, catalyzes the phosphorylation of incoming sugar substrates concomitantly with their translocation across the cell membrane. The enzyme II UlaABC PTS system is involved in ascorbate transport.</text>
</comment>
<evidence type="ECO:0000259" key="11">
    <source>
        <dbReference type="PROSITE" id="PS51094"/>
    </source>
</evidence>
<sequence length="141" mass="15749">MLKEMLKNNIQILDSVNNWEEAVIIASNPLLKDKTINEQYQQAMVNNIKTLGSYMILMPGIAMPHARPEEGAHKNGLSLLILRNDVLFPGDQKAWFILCLAAESPDSHIEIIEAIADLLGNEELLEKIKNSLSSESVLELL</sequence>
<keyword evidence="13" id="KW-1185">Reference proteome</keyword>
<dbReference type="EMBL" id="FOKY01000021">
    <property type="protein sequence ID" value="SFB91870.1"/>
    <property type="molecule type" value="Genomic_DNA"/>
</dbReference>
<protein>
    <recommendedName>
        <fullName evidence="9">Ascorbate-specific PTS system EIIA component</fullName>
    </recommendedName>
    <alternativeName>
        <fullName evidence="10">Ascorbate-specific phosphotransferase enzyme IIA component</fullName>
    </alternativeName>
</protein>
<evidence type="ECO:0000313" key="13">
    <source>
        <dbReference type="Proteomes" id="UP000240042"/>
    </source>
</evidence>
<dbReference type="Gene3D" id="3.40.930.10">
    <property type="entry name" value="Mannitol-specific EII, Chain A"/>
    <property type="match status" value="1"/>
</dbReference>
<evidence type="ECO:0000256" key="8">
    <source>
        <dbReference type="ARBA" id="ARBA00037387"/>
    </source>
</evidence>
<proteinExistence type="predicted"/>
<keyword evidence="7" id="KW-0418">Kinase</keyword>
<comment type="subcellular location">
    <subcellularLocation>
        <location evidence="1">Cytoplasm</location>
    </subcellularLocation>
</comment>
<keyword evidence="4" id="KW-0597">Phosphoprotein</keyword>
<dbReference type="PANTHER" id="PTHR36203:SF1">
    <property type="entry name" value="ASCORBATE-SPECIFIC PTS SYSTEM EIIA COMPONENT"/>
    <property type="match status" value="1"/>
</dbReference>
<dbReference type="SUPFAM" id="SSF55804">
    <property type="entry name" value="Phoshotransferase/anion transport protein"/>
    <property type="match status" value="1"/>
</dbReference>
<evidence type="ECO:0000256" key="4">
    <source>
        <dbReference type="ARBA" id="ARBA00022553"/>
    </source>
</evidence>
<dbReference type="InterPro" id="IPR002178">
    <property type="entry name" value="PTS_EIIA_type-2_dom"/>
</dbReference>
<dbReference type="InterPro" id="IPR051351">
    <property type="entry name" value="Ascorbate-PTS_EIIA_comp"/>
</dbReference>
<dbReference type="AlphaFoldDB" id="A0A1I1F3Y1"/>
<evidence type="ECO:0000256" key="2">
    <source>
        <dbReference type="ARBA" id="ARBA00022448"/>
    </source>
</evidence>
<keyword evidence="3" id="KW-0963">Cytoplasm</keyword>
<dbReference type="GO" id="GO:0016301">
    <property type="term" value="F:kinase activity"/>
    <property type="evidence" value="ECO:0007669"/>
    <property type="project" value="UniProtKB-KW"/>
</dbReference>
<feature type="domain" description="PTS EIIA type-2" evidence="11">
    <location>
        <begin position="3"/>
        <end position="141"/>
    </location>
</feature>
<dbReference type="STRING" id="34097.SAMN02745150_01311"/>
<dbReference type="RefSeq" id="WP_092319873.1">
    <property type="nucleotide sequence ID" value="NZ_FOKY01000021.1"/>
</dbReference>
<dbReference type="OrthoDB" id="369398at2"/>
<evidence type="ECO:0000256" key="3">
    <source>
        <dbReference type="ARBA" id="ARBA00022490"/>
    </source>
</evidence>
<organism evidence="12 13">
    <name type="scientific">Brevinema andersonii</name>
    <dbReference type="NCBI Taxonomy" id="34097"/>
    <lineage>
        <taxon>Bacteria</taxon>
        <taxon>Pseudomonadati</taxon>
        <taxon>Spirochaetota</taxon>
        <taxon>Spirochaetia</taxon>
        <taxon>Brevinematales</taxon>
        <taxon>Brevinemataceae</taxon>
        <taxon>Brevinema</taxon>
    </lineage>
</organism>
<keyword evidence="5" id="KW-0808">Transferase</keyword>
<reference evidence="13" key="1">
    <citation type="submission" date="2016-10" db="EMBL/GenBank/DDBJ databases">
        <authorList>
            <person name="Varghese N."/>
            <person name="Submissions S."/>
        </authorList>
    </citation>
    <scope>NUCLEOTIDE SEQUENCE [LARGE SCALE GENOMIC DNA]</scope>
    <source>
        <strain evidence="13">ATCC 43811</strain>
    </source>
</reference>
<dbReference type="PROSITE" id="PS51094">
    <property type="entry name" value="PTS_EIIA_TYPE_2"/>
    <property type="match status" value="1"/>
</dbReference>
<evidence type="ECO:0000256" key="5">
    <source>
        <dbReference type="ARBA" id="ARBA00022679"/>
    </source>
</evidence>
<dbReference type="PANTHER" id="PTHR36203">
    <property type="entry name" value="ASCORBATE-SPECIFIC PTS SYSTEM EIIA COMPONENT"/>
    <property type="match status" value="1"/>
</dbReference>
<evidence type="ECO:0000256" key="9">
    <source>
        <dbReference type="ARBA" id="ARBA00041175"/>
    </source>
</evidence>
<dbReference type="CDD" id="cd00211">
    <property type="entry name" value="PTS_IIA_fru"/>
    <property type="match status" value="1"/>
</dbReference>
<evidence type="ECO:0000256" key="7">
    <source>
        <dbReference type="ARBA" id="ARBA00022777"/>
    </source>
</evidence>
<keyword evidence="6" id="KW-0598">Phosphotransferase system</keyword>
<dbReference type="GO" id="GO:0005737">
    <property type="term" value="C:cytoplasm"/>
    <property type="evidence" value="ECO:0007669"/>
    <property type="project" value="UniProtKB-SubCell"/>
</dbReference>
<dbReference type="GO" id="GO:0009401">
    <property type="term" value="P:phosphoenolpyruvate-dependent sugar phosphotransferase system"/>
    <property type="evidence" value="ECO:0007669"/>
    <property type="project" value="UniProtKB-KW"/>
</dbReference>